<evidence type="ECO:0000259" key="1">
    <source>
        <dbReference type="PROSITE" id="PS51186"/>
    </source>
</evidence>
<accession>A0ABS4FQ69</accession>
<dbReference type="EMBL" id="JAGGKG010000004">
    <property type="protein sequence ID" value="MBP1904696.1"/>
    <property type="molecule type" value="Genomic_DNA"/>
</dbReference>
<evidence type="ECO:0000313" key="3">
    <source>
        <dbReference type="Proteomes" id="UP001519272"/>
    </source>
</evidence>
<dbReference type="CDD" id="cd04301">
    <property type="entry name" value="NAT_SF"/>
    <property type="match status" value="1"/>
</dbReference>
<protein>
    <submittedName>
        <fullName evidence="2">GNAT superfamily N-acetyltransferase</fullName>
    </submittedName>
</protein>
<dbReference type="Pfam" id="PF12746">
    <property type="entry name" value="GNAT_acetyltran"/>
    <property type="match status" value="1"/>
</dbReference>
<comment type="caution">
    <text evidence="2">The sequence shown here is derived from an EMBL/GenBank/DDBJ whole genome shotgun (WGS) entry which is preliminary data.</text>
</comment>
<evidence type="ECO:0000313" key="2">
    <source>
        <dbReference type="EMBL" id="MBP1904696.1"/>
    </source>
</evidence>
<dbReference type="PROSITE" id="PS51186">
    <property type="entry name" value="GNAT"/>
    <property type="match status" value="1"/>
</dbReference>
<dbReference type="InterPro" id="IPR027365">
    <property type="entry name" value="GNAT_acetyltra_YdfB-like"/>
</dbReference>
<dbReference type="Proteomes" id="UP001519272">
    <property type="component" value="Unassembled WGS sequence"/>
</dbReference>
<dbReference type="Gene3D" id="3.40.630.30">
    <property type="match status" value="1"/>
</dbReference>
<reference evidence="2 3" key="1">
    <citation type="submission" date="2021-03" db="EMBL/GenBank/DDBJ databases">
        <title>Genomic Encyclopedia of Type Strains, Phase IV (KMG-IV): sequencing the most valuable type-strain genomes for metagenomic binning, comparative biology and taxonomic classification.</title>
        <authorList>
            <person name="Goeker M."/>
        </authorList>
    </citation>
    <scope>NUCLEOTIDE SEQUENCE [LARGE SCALE GENOMIC DNA]</scope>
    <source>
        <strain evidence="2 3">DSM 14349</strain>
    </source>
</reference>
<dbReference type="RefSeq" id="WP_210088361.1">
    <property type="nucleotide sequence ID" value="NZ_JAGGKG010000004.1"/>
</dbReference>
<feature type="domain" description="N-acetyltransferase" evidence="1">
    <location>
        <begin position="121"/>
        <end position="262"/>
    </location>
</feature>
<gene>
    <name evidence="2" type="ORF">J2Z32_001319</name>
</gene>
<keyword evidence="3" id="KW-1185">Reference proteome</keyword>
<dbReference type="InterPro" id="IPR016181">
    <property type="entry name" value="Acyl_CoA_acyltransferase"/>
</dbReference>
<name>A0ABS4FQ69_9BACL</name>
<organism evidence="2 3">
    <name type="scientific">Paenibacillus turicensis</name>
    <dbReference type="NCBI Taxonomy" id="160487"/>
    <lineage>
        <taxon>Bacteria</taxon>
        <taxon>Bacillati</taxon>
        <taxon>Bacillota</taxon>
        <taxon>Bacilli</taxon>
        <taxon>Bacillales</taxon>
        <taxon>Paenibacillaceae</taxon>
        <taxon>Paenibacillus</taxon>
    </lineage>
</organism>
<sequence length="265" mass="30194">MGKLTNITNQEMLKIAMAQSAIDASCNELDFTRSDNMIVESVKNAEARKYLELPFYCNLVSYGNNIVASVNTEIKEVVKAYLDKYKDYHCFETPNMHILNDELQKRNMRICHMAQYFLPDMKVLQPTPCDYELKLLLPEDFTELYLDQWSNALCEKRKHLDVLGVGAYDGDKLIGLAGCSADCDTMWQIGVDVDPEYRRQGIASALTSRLAIEILERGKVPFYCAAWSNIKSVRNAITSGFRPAWIEMTAKSNEVVAEMNTIDWL</sequence>
<dbReference type="InterPro" id="IPR000182">
    <property type="entry name" value="GNAT_dom"/>
</dbReference>
<dbReference type="SUPFAM" id="SSF55729">
    <property type="entry name" value="Acyl-CoA N-acyltransferases (Nat)"/>
    <property type="match status" value="1"/>
</dbReference>
<proteinExistence type="predicted"/>